<evidence type="ECO:0000313" key="2">
    <source>
        <dbReference type="Proteomes" id="UP000295021"/>
    </source>
</evidence>
<dbReference type="EMBL" id="SMBI01000006">
    <property type="protein sequence ID" value="TCU24199.1"/>
    <property type="molecule type" value="Genomic_DNA"/>
</dbReference>
<sequence>MPGPLTRSAAVFQSNDGQYQTQEACDPISAFGEEVIFLLWQMKNLIY</sequence>
<name>A0AAX2QKR3_9HYPH</name>
<gene>
    <name evidence="1" type="ORF">EV131_106187</name>
</gene>
<dbReference type="AlphaFoldDB" id="A0AAX2QKR3"/>
<proteinExistence type="predicted"/>
<dbReference type="Proteomes" id="UP000295021">
    <property type="component" value="Unassembled WGS sequence"/>
</dbReference>
<comment type="caution">
    <text evidence="1">The sequence shown here is derived from an EMBL/GenBank/DDBJ whole genome shotgun (WGS) entry which is preliminary data.</text>
</comment>
<accession>A0AAX2QKR3</accession>
<reference evidence="1 2" key="1">
    <citation type="submission" date="2019-03" db="EMBL/GenBank/DDBJ databases">
        <title>Genomic Encyclopedia of Type Strains, Phase IV (KMG-V): Genome sequencing to study the core and pangenomes of soil and plant-associated prokaryotes.</title>
        <authorList>
            <person name="Whitman W."/>
        </authorList>
    </citation>
    <scope>NUCLEOTIDE SEQUENCE [LARGE SCALE GENOMIC DNA]</scope>
    <source>
        <strain evidence="1 2">FB403</strain>
    </source>
</reference>
<evidence type="ECO:0000313" key="1">
    <source>
        <dbReference type="EMBL" id="TCU24199.1"/>
    </source>
</evidence>
<organism evidence="1 2">
    <name type="scientific">Rhizobium laguerreae</name>
    <dbReference type="NCBI Taxonomy" id="1076926"/>
    <lineage>
        <taxon>Bacteria</taxon>
        <taxon>Pseudomonadati</taxon>
        <taxon>Pseudomonadota</taxon>
        <taxon>Alphaproteobacteria</taxon>
        <taxon>Hyphomicrobiales</taxon>
        <taxon>Rhizobiaceae</taxon>
        <taxon>Rhizobium/Agrobacterium group</taxon>
        <taxon>Rhizobium</taxon>
    </lineage>
</organism>
<protein>
    <submittedName>
        <fullName evidence="1">Uncharacterized protein</fullName>
    </submittedName>
</protein>